<organism evidence="2">
    <name type="scientific">hydrothermal vent metagenome</name>
    <dbReference type="NCBI Taxonomy" id="652676"/>
    <lineage>
        <taxon>unclassified sequences</taxon>
        <taxon>metagenomes</taxon>
        <taxon>ecological metagenomes</taxon>
    </lineage>
</organism>
<reference evidence="2" key="1">
    <citation type="submission" date="2018-06" db="EMBL/GenBank/DDBJ databases">
        <authorList>
            <person name="Zhirakovskaya E."/>
        </authorList>
    </citation>
    <scope>NUCLEOTIDE SEQUENCE</scope>
</reference>
<accession>A0A3B1BIE7</accession>
<keyword evidence="1" id="KW-1133">Transmembrane helix</keyword>
<gene>
    <name evidence="2" type="ORF">MNBD_GAMMA26-2679</name>
</gene>
<dbReference type="AlphaFoldDB" id="A0A3B1BIE7"/>
<feature type="transmembrane region" description="Helical" evidence="1">
    <location>
        <begin position="22"/>
        <end position="42"/>
    </location>
</feature>
<sequence>MQPYIYLLLDTAGVTFFALRTITWFIALGGLVAIACQIANAINWTEIGNKLALVLRSEP</sequence>
<name>A0A3B1BIE7_9ZZZZ</name>
<dbReference type="EMBL" id="UOFX01000082">
    <property type="protein sequence ID" value="VAX11188.1"/>
    <property type="molecule type" value="Genomic_DNA"/>
</dbReference>
<proteinExistence type="predicted"/>
<evidence type="ECO:0000256" key="1">
    <source>
        <dbReference type="SAM" id="Phobius"/>
    </source>
</evidence>
<protein>
    <submittedName>
        <fullName evidence="2">Uncharacterized protein</fullName>
    </submittedName>
</protein>
<keyword evidence="1" id="KW-0472">Membrane</keyword>
<keyword evidence="1" id="KW-0812">Transmembrane</keyword>
<evidence type="ECO:0000313" key="2">
    <source>
        <dbReference type="EMBL" id="VAX11188.1"/>
    </source>
</evidence>